<sequence length="184" mass="21018">MYRLLLLVSACLGAHHPEVLGEEPDPEDVDNGQCIPIMCEMGVPPKQCTSLCALRHYLPTCHPPGDFCLCKRLVGNSVELVSPDEVMDQPEEPQVHYSVLAVFVPLRDFFFQEASEEEEVIYPTAETYASVNVHEGRLFWDFRYILTGLFLLMVALVVYELIMCREQSRQDRLETGEPIKWILT</sequence>
<evidence type="ECO:0000256" key="1">
    <source>
        <dbReference type="SAM" id="Phobius"/>
    </source>
</evidence>
<dbReference type="AlphaFoldDB" id="A0A1B6JVK2"/>
<feature type="chain" id="PRO_5008586065" evidence="2">
    <location>
        <begin position="22"/>
        <end position="184"/>
    </location>
</feature>
<proteinExistence type="predicted"/>
<keyword evidence="2" id="KW-0732">Signal</keyword>
<keyword evidence="1" id="KW-0812">Transmembrane</keyword>
<reference evidence="3" key="1">
    <citation type="submission" date="2015-11" db="EMBL/GenBank/DDBJ databases">
        <title>De novo transcriptome assembly of four potential Pierce s Disease insect vectors from Arizona vineyards.</title>
        <authorList>
            <person name="Tassone E.E."/>
        </authorList>
    </citation>
    <scope>NUCLEOTIDE SEQUENCE</scope>
</reference>
<evidence type="ECO:0000256" key="2">
    <source>
        <dbReference type="SAM" id="SignalP"/>
    </source>
</evidence>
<keyword evidence="1" id="KW-1133">Transmembrane helix</keyword>
<protein>
    <submittedName>
        <fullName evidence="3">Uncharacterized protein</fullName>
    </submittedName>
</protein>
<dbReference type="EMBL" id="GECU01004471">
    <property type="protein sequence ID" value="JAT03236.1"/>
    <property type="molecule type" value="Transcribed_RNA"/>
</dbReference>
<name>A0A1B6JVK2_9HEMI</name>
<gene>
    <name evidence="3" type="ORF">g.24285</name>
</gene>
<organism evidence="3">
    <name type="scientific">Homalodisca liturata</name>
    <dbReference type="NCBI Taxonomy" id="320908"/>
    <lineage>
        <taxon>Eukaryota</taxon>
        <taxon>Metazoa</taxon>
        <taxon>Ecdysozoa</taxon>
        <taxon>Arthropoda</taxon>
        <taxon>Hexapoda</taxon>
        <taxon>Insecta</taxon>
        <taxon>Pterygota</taxon>
        <taxon>Neoptera</taxon>
        <taxon>Paraneoptera</taxon>
        <taxon>Hemiptera</taxon>
        <taxon>Auchenorrhyncha</taxon>
        <taxon>Membracoidea</taxon>
        <taxon>Cicadellidae</taxon>
        <taxon>Cicadellinae</taxon>
        <taxon>Proconiini</taxon>
        <taxon>Homalodisca</taxon>
    </lineage>
</organism>
<accession>A0A1B6JVK2</accession>
<evidence type="ECO:0000313" key="3">
    <source>
        <dbReference type="EMBL" id="JAT03236.1"/>
    </source>
</evidence>
<feature type="signal peptide" evidence="2">
    <location>
        <begin position="1"/>
        <end position="21"/>
    </location>
</feature>
<feature type="transmembrane region" description="Helical" evidence="1">
    <location>
        <begin position="142"/>
        <end position="162"/>
    </location>
</feature>
<keyword evidence="1" id="KW-0472">Membrane</keyword>